<evidence type="ECO:0000256" key="1">
    <source>
        <dbReference type="ARBA" id="ARBA00001913"/>
    </source>
</evidence>
<name>A0A517STB5_9BACT</name>
<dbReference type="Proteomes" id="UP000315003">
    <property type="component" value="Chromosome"/>
</dbReference>
<keyword evidence="4" id="KW-0732">Signal</keyword>
<evidence type="ECO:0000256" key="5">
    <source>
        <dbReference type="ARBA" id="ARBA00022801"/>
    </source>
</evidence>
<keyword evidence="5 8" id="KW-0378">Hydrolase</keyword>
<dbReference type="GO" id="GO:0046872">
    <property type="term" value="F:metal ion binding"/>
    <property type="evidence" value="ECO:0007669"/>
    <property type="project" value="UniProtKB-KW"/>
</dbReference>
<evidence type="ECO:0000256" key="6">
    <source>
        <dbReference type="ARBA" id="ARBA00022837"/>
    </source>
</evidence>
<keyword evidence="3" id="KW-0479">Metal-binding</keyword>
<reference evidence="8 9" key="1">
    <citation type="submission" date="2019-02" db="EMBL/GenBank/DDBJ databases">
        <title>Deep-cultivation of Planctomycetes and their phenomic and genomic characterization uncovers novel biology.</title>
        <authorList>
            <person name="Wiegand S."/>
            <person name="Jogler M."/>
            <person name="Boedeker C."/>
            <person name="Pinto D."/>
            <person name="Vollmers J."/>
            <person name="Rivas-Marin E."/>
            <person name="Kohn T."/>
            <person name="Peeters S.H."/>
            <person name="Heuer A."/>
            <person name="Rast P."/>
            <person name="Oberbeckmann S."/>
            <person name="Bunk B."/>
            <person name="Jeske O."/>
            <person name="Meyerdierks A."/>
            <person name="Storesund J.E."/>
            <person name="Kallscheuer N."/>
            <person name="Luecker S."/>
            <person name="Lage O.M."/>
            <person name="Pohl T."/>
            <person name="Merkel B.J."/>
            <person name="Hornburger P."/>
            <person name="Mueller R.-W."/>
            <person name="Bruemmer F."/>
            <person name="Labrenz M."/>
            <person name="Spormann A.M."/>
            <person name="Op den Camp H."/>
            <person name="Overmann J."/>
            <person name="Amann R."/>
            <person name="Jetten M.S.M."/>
            <person name="Mascher T."/>
            <person name="Medema M.H."/>
            <person name="Devos D.P."/>
            <person name="Kaster A.-K."/>
            <person name="Ovreas L."/>
            <person name="Rohde M."/>
            <person name="Galperin M.Y."/>
            <person name="Jogler C."/>
        </authorList>
    </citation>
    <scope>NUCLEOTIDE SEQUENCE [LARGE SCALE GENOMIC DNA]</scope>
    <source>
        <strain evidence="8 9">SV_7m_r</strain>
    </source>
</reference>
<dbReference type="CDD" id="cd16030">
    <property type="entry name" value="iduronate-2-sulfatase"/>
    <property type="match status" value="1"/>
</dbReference>
<dbReference type="Gene3D" id="3.40.720.10">
    <property type="entry name" value="Alkaline Phosphatase, subunit A"/>
    <property type="match status" value="1"/>
</dbReference>
<dbReference type="GO" id="GO:0005737">
    <property type="term" value="C:cytoplasm"/>
    <property type="evidence" value="ECO:0007669"/>
    <property type="project" value="TreeGrafter"/>
</dbReference>
<keyword evidence="9" id="KW-1185">Reference proteome</keyword>
<evidence type="ECO:0000256" key="3">
    <source>
        <dbReference type="ARBA" id="ARBA00022723"/>
    </source>
</evidence>
<sequence length="471" mass="53214">MHIYKLIFATVILFAALSNVTLAEEKRPDIVFIIVDDLNDWIGCLAGHPDAQSPNIDALATSGMLFSQAYCNSPQCRPSRTSLMAGVYPFKTGTYFNARFRKETGVTTPTLQQFFMNNGYRVASGGKVFHGTPGKHGDSLFRKPKDPAPPPGKNNFNAMAAPNDGFALDAKDEEMSDYKVAQWATEQWNTVTDKPLLMTVGFFRPHRPLHVPKPWFEKFPLASIRRPVEPEGVDDWDDLPEFARRLARTHAHKALHNGQSDHEYIVANDDWEATIRAYHASVAFVDRQIGRFLQSLKQNPRGRETYVMLVSDHGWHLGEKKHWCKGAIWEQTTHIPFMVRGPGIRPGSKCTQPVSLIDVYPSLVDLAGLGVPQWLDGTSIQPQLANPSASRGPAISSYGEGNTSVRTEHWRYIRYEDGSEELYDHRTDPNEWTNLATKPEHNQTRKSLARMIPDNQHPGLKVQTWLDKFQK</sequence>
<evidence type="ECO:0000313" key="8">
    <source>
        <dbReference type="EMBL" id="QDT59374.1"/>
    </source>
</evidence>
<comment type="cofactor">
    <cofactor evidence="1">
        <name>Ca(2+)</name>
        <dbReference type="ChEBI" id="CHEBI:29108"/>
    </cofactor>
</comment>
<dbReference type="Pfam" id="PF00884">
    <property type="entry name" value="Sulfatase"/>
    <property type="match status" value="1"/>
</dbReference>
<comment type="similarity">
    <text evidence="2">Belongs to the sulfatase family.</text>
</comment>
<dbReference type="InterPro" id="IPR035874">
    <property type="entry name" value="IDS"/>
</dbReference>
<keyword evidence="6" id="KW-0106">Calcium</keyword>
<accession>A0A517STB5</accession>
<organism evidence="8 9">
    <name type="scientific">Stieleria bergensis</name>
    <dbReference type="NCBI Taxonomy" id="2528025"/>
    <lineage>
        <taxon>Bacteria</taxon>
        <taxon>Pseudomonadati</taxon>
        <taxon>Planctomycetota</taxon>
        <taxon>Planctomycetia</taxon>
        <taxon>Pirellulales</taxon>
        <taxon>Pirellulaceae</taxon>
        <taxon>Stieleria</taxon>
    </lineage>
</organism>
<dbReference type="GO" id="GO:0047753">
    <property type="term" value="F:choline-sulfatase activity"/>
    <property type="evidence" value="ECO:0007669"/>
    <property type="project" value="UniProtKB-EC"/>
</dbReference>
<proteinExistence type="inferred from homology"/>
<dbReference type="AlphaFoldDB" id="A0A517STB5"/>
<dbReference type="GO" id="GO:0004423">
    <property type="term" value="F:iduronate-2-sulfatase activity"/>
    <property type="evidence" value="ECO:0007669"/>
    <property type="project" value="InterPro"/>
</dbReference>
<gene>
    <name evidence="8" type="primary">betC_6</name>
    <name evidence="8" type="ORF">SV7mr_18810</name>
</gene>
<evidence type="ECO:0000313" key="9">
    <source>
        <dbReference type="Proteomes" id="UP000315003"/>
    </source>
</evidence>
<dbReference type="InterPro" id="IPR000917">
    <property type="entry name" value="Sulfatase_N"/>
</dbReference>
<dbReference type="EC" id="3.1.6.6" evidence="8"/>
<evidence type="ECO:0000259" key="7">
    <source>
        <dbReference type="Pfam" id="PF00884"/>
    </source>
</evidence>
<dbReference type="PANTHER" id="PTHR45953:SF1">
    <property type="entry name" value="IDURONATE 2-SULFATASE"/>
    <property type="match status" value="1"/>
</dbReference>
<feature type="domain" description="Sulfatase N-terminal" evidence="7">
    <location>
        <begin position="28"/>
        <end position="368"/>
    </location>
</feature>
<dbReference type="RefSeq" id="WP_145271214.1">
    <property type="nucleotide sequence ID" value="NZ_CP036272.1"/>
</dbReference>
<protein>
    <submittedName>
        <fullName evidence="8">Choline-sulfatase</fullName>
        <ecNumber evidence="8">3.1.6.6</ecNumber>
    </submittedName>
</protein>
<dbReference type="InterPro" id="IPR017850">
    <property type="entry name" value="Alkaline_phosphatase_core_sf"/>
</dbReference>
<dbReference type="PANTHER" id="PTHR45953">
    <property type="entry name" value="IDURONATE 2-SULFATASE"/>
    <property type="match status" value="1"/>
</dbReference>
<dbReference type="SUPFAM" id="SSF53649">
    <property type="entry name" value="Alkaline phosphatase-like"/>
    <property type="match status" value="1"/>
</dbReference>
<evidence type="ECO:0000256" key="4">
    <source>
        <dbReference type="ARBA" id="ARBA00022729"/>
    </source>
</evidence>
<dbReference type="OrthoDB" id="9795675at2"/>
<evidence type="ECO:0000256" key="2">
    <source>
        <dbReference type="ARBA" id="ARBA00008779"/>
    </source>
</evidence>
<dbReference type="EMBL" id="CP036272">
    <property type="protein sequence ID" value="QDT59374.1"/>
    <property type="molecule type" value="Genomic_DNA"/>
</dbReference>